<dbReference type="AlphaFoldDB" id="A0AA88JSL4"/>
<evidence type="ECO:0000256" key="1">
    <source>
        <dbReference type="SAM" id="Phobius"/>
    </source>
</evidence>
<comment type="caution">
    <text evidence="2">The sequence shown here is derived from an EMBL/GenBank/DDBJ whole genome shotgun (WGS) entry which is preliminary data.</text>
</comment>
<organism evidence="2 3">
    <name type="scientific">Rhizobium rhizogenes</name>
    <name type="common">Agrobacterium rhizogenes</name>
    <dbReference type="NCBI Taxonomy" id="359"/>
    <lineage>
        <taxon>Bacteria</taxon>
        <taxon>Pseudomonadati</taxon>
        <taxon>Pseudomonadota</taxon>
        <taxon>Alphaproteobacteria</taxon>
        <taxon>Hyphomicrobiales</taxon>
        <taxon>Rhizobiaceae</taxon>
        <taxon>Rhizobium/Agrobacterium group</taxon>
        <taxon>Rhizobium</taxon>
    </lineage>
</organism>
<proteinExistence type="predicted"/>
<dbReference type="Proteomes" id="UP000473658">
    <property type="component" value="Unassembled WGS sequence"/>
</dbReference>
<dbReference type="RefSeq" id="WP_149898040.1">
    <property type="nucleotide sequence ID" value="NZ_QRFF01000001.1"/>
</dbReference>
<accession>A0AA88JSL4</accession>
<keyword evidence="1" id="KW-0812">Transmembrane</keyword>
<keyword evidence="1" id="KW-1133">Transmembrane helix</keyword>
<evidence type="ECO:0000313" key="2">
    <source>
        <dbReference type="EMBL" id="KAA3504592.1"/>
    </source>
</evidence>
<keyword evidence="1" id="KW-0472">Membrane</keyword>
<dbReference type="EMBL" id="QRFF01000001">
    <property type="protein sequence ID" value="KAA3504592.1"/>
    <property type="molecule type" value="Genomic_DNA"/>
</dbReference>
<reference evidence="2 3" key="1">
    <citation type="submission" date="2018-08" db="EMBL/GenBank/DDBJ databases">
        <title>Crown Gall in kiwifruit.</title>
        <authorList>
            <person name="Visnovsky S.B."/>
            <person name="Pitman A.R."/>
        </authorList>
    </citation>
    <scope>NUCLEOTIDE SEQUENCE [LARGE SCALE GENOMIC DNA]</scope>
    <source>
        <strain evidence="2 3">SBV_302_78_2</strain>
    </source>
</reference>
<sequence>MLKLAYVLLCMAGMTGFFYLCRFLIYGVSTQFGYGVGVGASLFVVMFWLAERLGALRVVEPSKGEWIPFDRQKRRPNSDF</sequence>
<feature type="transmembrane region" description="Helical" evidence="1">
    <location>
        <begin position="32"/>
        <end position="50"/>
    </location>
</feature>
<evidence type="ECO:0000313" key="3">
    <source>
        <dbReference type="Proteomes" id="UP000473658"/>
    </source>
</evidence>
<feature type="transmembrane region" description="Helical" evidence="1">
    <location>
        <begin position="6"/>
        <end position="25"/>
    </location>
</feature>
<name>A0AA88JSL4_RHIRH</name>
<protein>
    <submittedName>
        <fullName evidence="2">Uncharacterized protein</fullName>
    </submittedName>
</protein>
<gene>
    <name evidence="2" type="ORF">DXM27_05100</name>
</gene>